<evidence type="ECO:0000256" key="3">
    <source>
        <dbReference type="ARBA" id="ARBA00023004"/>
    </source>
</evidence>
<protein>
    <recommendedName>
        <fullName evidence="7">Prolyl 4-hydroxylase 9</fullName>
    </recommendedName>
</protein>
<dbReference type="Gene3D" id="2.60.120.620">
    <property type="entry name" value="q2cbj1_9rhob like domain"/>
    <property type="match status" value="1"/>
</dbReference>
<accession>A0ABU6WP30</accession>
<keyword evidence="6" id="KW-1185">Reference proteome</keyword>
<evidence type="ECO:0000313" key="5">
    <source>
        <dbReference type="EMBL" id="MED6187077.1"/>
    </source>
</evidence>
<comment type="caution">
    <text evidence="5">The sequence shown here is derived from an EMBL/GenBank/DDBJ whole genome shotgun (WGS) entry which is preliminary data.</text>
</comment>
<sequence length="194" mass="22237">MKGKAVKGNLSWNNVRKFSTPSILFLCIFFFLAGFFGSSIFFHSQEDNKEGLRLRRSAPRLLRSKMEKTKYNLFRAGELGDDSITLIPFQVLSWMPRAFYFPNFATSEQCDSIVEMARGKLKPSDLALRKGETKASAEGIRTSYGMFIKANEDETGILDFVEEKIARATKIPRNHYEGAKERLSCLDYWSLQYV</sequence>
<feature type="transmembrane region" description="Helical" evidence="4">
    <location>
        <begin position="21"/>
        <end position="42"/>
    </location>
</feature>
<keyword evidence="3" id="KW-0408">Iron</keyword>
<evidence type="ECO:0000313" key="6">
    <source>
        <dbReference type="Proteomes" id="UP001341840"/>
    </source>
</evidence>
<evidence type="ECO:0000256" key="1">
    <source>
        <dbReference type="ARBA" id="ARBA00004586"/>
    </source>
</evidence>
<keyword evidence="4" id="KW-1133">Transmembrane helix</keyword>
<reference evidence="5 6" key="1">
    <citation type="journal article" date="2023" name="Plants (Basel)">
        <title>Bridging the Gap: Combining Genomics and Transcriptomics Approaches to Understand Stylosanthes scabra, an Orphan Legume from the Brazilian Caatinga.</title>
        <authorList>
            <person name="Ferreira-Neto J.R.C."/>
            <person name="da Silva M.D."/>
            <person name="Binneck E."/>
            <person name="de Melo N.F."/>
            <person name="da Silva R.H."/>
            <person name="de Melo A.L.T.M."/>
            <person name="Pandolfi V."/>
            <person name="Bustamante F.O."/>
            <person name="Brasileiro-Vidal A.C."/>
            <person name="Benko-Iseppon A.M."/>
        </authorList>
    </citation>
    <scope>NUCLEOTIDE SEQUENCE [LARGE SCALE GENOMIC DNA]</scope>
    <source>
        <tissue evidence="5">Leaves</tissue>
    </source>
</reference>
<evidence type="ECO:0000256" key="4">
    <source>
        <dbReference type="SAM" id="Phobius"/>
    </source>
</evidence>
<dbReference type="Proteomes" id="UP001341840">
    <property type="component" value="Unassembled WGS sequence"/>
</dbReference>
<dbReference type="PANTHER" id="PTHR10869:SF245">
    <property type="entry name" value="PROLYL 4-HYDROXYLASE SUBUNIT ALPHA-LIKE PROTEIN"/>
    <property type="match status" value="1"/>
</dbReference>
<organism evidence="5 6">
    <name type="scientific">Stylosanthes scabra</name>
    <dbReference type="NCBI Taxonomy" id="79078"/>
    <lineage>
        <taxon>Eukaryota</taxon>
        <taxon>Viridiplantae</taxon>
        <taxon>Streptophyta</taxon>
        <taxon>Embryophyta</taxon>
        <taxon>Tracheophyta</taxon>
        <taxon>Spermatophyta</taxon>
        <taxon>Magnoliopsida</taxon>
        <taxon>eudicotyledons</taxon>
        <taxon>Gunneridae</taxon>
        <taxon>Pentapetalae</taxon>
        <taxon>rosids</taxon>
        <taxon>fabids</taxon>
        <taxon>Fabales</taxon>
        <taxon>Fabaceae</taxon>
        <taxon>Papilionoideae</taxon>
        <taxon>50 kb inversion clade</taxon>
        <taxon>dalbergioids sensu lato</taxon>
        <taxon>Dalbergieae</taxon>
        <taxon>Pterocarpus clade</taxon>
        <taxon>Stylosanthes</taxon>
    </lineage>
</organism>
<dbReference type="EMBL" id="JASCZI010182117">
    <property type="protein sequence ID" value="MED6187077.1"/>
    <property type="molecule type" value="Genomic_DNA"/>
</dbReference>
<comment type="subcellular location">
    <subcellularLocation>
        <location evidence="1">Endoplasmic reticulum membrane</location>
    </subcellularLocation>
</comment>
<keyword evidence="2" id="KW-0479">Metal-binding</keyword>
<name>A0ABU6WP30_9FABA</name>
<dbReference type="PANTHER" id="PTHR10869">
    <property type="entry name" value="PROLYL 4-HYDROXYLASE ALPHA SUBUNIT"/>
    <property type="match status" value="1"/>
</dbReference>
<dbReference type="InterPro" id="IPR045054">
    <property type="entry name" value="P4HA-like"/>
</dbReference>
<keyword evidence="4" id="KW-0472">Membrane</keyword>
<evidence type="ECO:0000256" key="2">
    <source>
        <dbReference type="ARBA" id="ARBA00022723"/>
    </source>
</evidence>
<evidence type="ECO:0008006" key="7">
    <source>
        <dbReference type="Google" id="ProtNLM"/>
    </source>
</evidence>
<proteinExistence type="predicted"/>
<keyword evidence="4" id="KW-0812">Transmembrane</keyword>
<gene>
    <name evidence="5" type="ORF">PIB30_072948</name>
</gene>